<feature type="region of interest" description="Disordered" evidence="1">
    <location>
        <begin position="497"/>
        <end position="605"/>
    </location>
</feature>
<feature type="region of interest" description="Disordered" evidence="1">
    <location>
        <begin position="1"/>
        <end position="203"/>
    </location>
</feature>
<dbReference type="Proteomes" id="UP001305414">
    <property type="component" value="Unassembled WGS sequence"/>
</dbReference>
<keyword evidence="2" id="KW-0812">Transmembrane</keyword>
<dbReference type="AlphaFoldDB" id="A0AAN7URU0"/>
<evidence type="ECO:0000313" key="4">
    <source>
        <dbReference type="Proteomes" id="UP001305414"/>
    </source>
</evidence>
<feature type="compositionally biased region" description="Polar residues" evidence="1">
    <location>
        <begin position="518"/>
        <end position="543"/>
    </location>
</feature>
<reference evidence="3 4" key="1">
    <citation type="submission" date="2023-10" db="EMBL/GenBank/DDBJ databases">
        <title>Draft genome sequence of Xylaria bambusicola isolate GMP-LS, the root and basal stem rot pathogen of sugarcane in Indonesia.</title>
        <authorList>
            <person name="Selvaraj P."/>
            <person name="Muralishankar V."/>
            <person name="Muruganantham S."/>
            <person name="Sp S."/>
            <person name="Haryani S."/>
            <person name="Lau K.J.X."/>
            <person name="Naqvi N.I."/>
        </authorList>
    </citation>
    <scope>NUCLEOTIDE SEQUENCE [LARGE SCALE GENOMIC DNA]</scope>
    <source>
        <strain evidence="3">GMP-LS</strain>
    </source>
</reference>
<dbReference type="EMBL" id="JAWHQM010000020">
    <property type="protein sequence ID" value="KAK5631608.1"/>
    <property type="molecule type" value="Genomic_DNA"/>
</dbReference>
<dbReference type="PANTHER" id="PTHR38426:SF1">
    <property type="entry name" value="MAINTENANCE OF TELOMERE CAPPING PROTEIN 4"/>
    <property type="match status" value="1"/>
</dbReference>
<feature type="region of interest" description="Disordered" evidence="1">
    <location>
        <begin position="730"/>
        <end position="827"/>
    </location>
</feature>
<feature type="region of interest" description="Disordered" evidence="1">
    <location>
        <begin position="931"/>
        <end position="950"/>
    </location>
</feature>
<feature type="region of interest" description="Disordered" evidence="1">
    <location>
        <begin position="862"/>
        <end position="906"/>
    </location>
</feature>
<feature type="compositionally biased region" description="Basic and acidic residues" evidence="1">
    <location>
        <begin position="116"/>
        <end position="133"/>
    </location>
</feature>
<feature type="compositionally biased region" description="Basic and acidic residues" evidence="1">
    <location>
        <begin position="544"/>
        <end position="557"/>
    </location>
</feature>
<feature type="transmembrane region" description="Helical" evidence="2">
    <location>
        <begin position="1233"/>
        <end position="1253"/>
    </location>
</feature>
<evidence type="ECO:0000256" key="2">
    <source>
        <dbReference type="SAM" id="Phobius"/>
    </source>
</evidence>
<accession>A0AAN7URU0</accession>
<feature type="compositionally biased region" description="Basic and acidic residues" evidence="1">
    <location>
        <begin position="802"/>
        <end position="814"/>
    </location>
</feature>
<dbReference type="PANTHER" id="PTHR38426">
    <property type="entry name" value="MAINTENANCE OF TELOMERE CAPPING PROTEIN 4"/>
    <property type="match status" value="1"/>
</dbReference>
<feature type="region of interest" description="Disordered" evidence="1">
    <location>
        <begin position="962"/>
        <end position="997"/>
    </location>
</feature>
<feature type="compositionally biased region" description="Basic and acidic residues" evidence="1">
    <location>
        <begin position="988"/>
        <end position="997"/>
    </location>
</feature>
<feature type="region of interest" description="Disordered" evidence="1">
    <location>
        <begin position="697"/>
        <end position="717"/>
    </location>
</feature>
<dbReference type="InterPro" id="IPR038769">
    <property type="entry name" value="MTC4"/>
</dbReference>
<evidence type="ECO:0000256" key="1">
    <source>
        <dbReference type="SAM" id="MobiDB-lite"/>
    </source>
</evidence>
<feature type="compositionally biased region" description="Basic and acidic residues" evidence="1">
    <location>
        <begin position="751"/>
        <end position="768"/>
    </location>
</feature>
<keyword evidence="2" id="KW-0472">Membrane</keyword>
<feature type="transmembrane region" description="Helical" evidence="2">
    <location>
        <begin position="1208"/>
        <end position="1227"/>
    </location>
</feature>
<feature type="region of interest" description="Disordered" evidence="1">
    <location>
        <begin position="329"/>
        <end position="367"/>
    </location>
</feature>
<feature type="compositionally biased region" description="Acidic residues" evidence="1">
    <location>
        <begin position="866"/>
        <end position="875"/>
    </location>
</feature>
<evidence type="ECO:0000313" key="3">
    <source>
        <dbReference type="EMBL" id="KAK5631608.1"/>
    </source>
</evidence>
<feature type="compositionally biased region" description="Low complexity" evidence="1">
    <location>
        <begin position="21"/>
        <end position="40"/>
    </location>
</feature>
<keyword evidence="4" id="KW-1185">Reference proteome</keyword>
<feature type="compositionally biased region" description="Polar residues" evidence="1">
    <location>
        <begin position="776"/>
        <end position="787"/>
    </location>
</feature>
<gene>
    <name evidence="3" type="ORF">RRF57_007322</name>
</gene>
<comment type="caution">
    <text evidence="3">The sequence shown here is derived from an EMBL/GenBank/DDBJ whole genome shotgun (WGS) entry which is preliminary data.</text>
</comment>
<keyword evidence="2" id="KW-1133">Transmembrane helix</keyword>
<proteinExistence type="predicted"/>
<organism evidence="3 4">
    <name type="scientific">Xylaria bambusicola</name>
    <dbReference type="NCBI Taxonomy" id="326684"/>
    <lineage>
        <taxon>Eukaryota</taxon>
        <taxon>Fungi</taxon>
        <taxon>Dikarya</taxon>
        <taxon>Ascomycota</taxon>
        <taxon>Pezizomycotina</taxon>
        <taxon>Sordariomycetes</taxon>
        <taxon>Xylariomycetidae</taxon>
        <taxon>Xylariales</taxon>
        <taxon>Xylariaceae</taxon>
        <taxon>Xylaria</taxon>
    </lineage>
</organism>
<sequence>MTDSNANPLPRPNTPGRVAVRTSIPRSSSSYGSYDTGESSAAANRPHDTSIDSTSFRRSAVHKPPVPNPHPQSVNHGEQNLDHDTHRKRRLPKPRPSGGFLLSNNILGQSSSLGSRQRDDDRRKSRIPVDSRTGKSPLRSSEDHYPSESTGPRITPDEKESTKPPPAPVSSGTDARDNRPHSQMALRRRSMIPSLRPSSAPLDVDSNQIVSMALDLSESRRLASRRNISNPNPPRLVQLPDSIAGRSLKQHLQQQRRTSRNISPRADRILSPRIVSTPRISSPLQPAFDHDDSYTYHFSASTLDRAQRAKEYLELMAQYRRLLSFLPPLKRNTHSQPSTANPSTSPDSTGSPRDPLSTSQNQVLGRPYNPLQYIRNRKIRTRERKVIDGEAQGFGDIIKTMDWVDQVASFAAMLPTASRRPILPPFSAADEHLAQQLPASSLPRPVSTLTKPKRPRFDWSIDPADMLADVYWLEQDNNRYLIEDRHYIKIYTPETTVSQPTASELEPSLAAPAHKGNSDANDSEVPQQDINQMTNTDIDTTLSSRRDRARQKLQDLRTHHRHSYSTHSHHDFLRLRRGSSSDSSDNENDRRRRGRTGTISASGKDLLEKQMNEMLARESQDEQELASGAVNDSQLKPLPAGISAAERNPQISHFGHRRTKSHIQGTQHVGKALIDKPIQTPPLNSPRASLEIPSGPYRSSIELDSPRPPISNVMPRGRQNGYVPAIGMDLSPTVSRPSSPARKPFSKVKSIFRDRSRDREERENDDRVSSPVDLTGTLSISQVTGDTIQPIQSIQRQRSKSSTREFALRPAHESHKSHRSVGSLSLRPDEQIGIRTIFKGGAKLDDMIRGGVSKMTDLIWKKDSDSSDSSDNDSGADDRKDRPTKLALRSPGSSTRHSDSRRPVRNYMDIMSNFKSTTDSMDKVVSQKIDNSLYPVSSQPPSRSPRFDQLKPPRIDIRKASPEVSELEDDNNKCPRGFVDSTSSETDSYFHDSDRSINRPRRTSKELQNFLSINDKESSVSHMDNRTRISSHRNWVIPDRTSLSQHALISRREVARLRALILCSGIKAVEISRRANEPRFLFGSDNSMTGLQGMDLNRFMPDEKRELRIPQTQLFPATSRVLSQNIDHSIENFEKSASEFSTHTTRLQHQVDMAHNRIAVEFMDMTHRAADEADDLSHDLVDYQRLKVEDAVNTIDNMLRQRRRRFRWVRRAGWLAVEWVLVGFMWYVWFIVMITRIILGVGRGIVSVIRWLLWI</sequence>
<feature type="compositionally biased region" description="Polar residues" evidence="1">
    <location>
        <begin position="334"/>
        <end position="363"/>
    </location>
</feature>
<protein>
    <submittedName>
        <fullName evidence="3">Uncharacterized protein</fullName>
    </submittedName>
</protein>
<feature type="compositionally biased region" description="Polar residues" evidence="1">
    <location>
        <begin position="102"/>
        <end position="115"/>
    </location>
</feature>
<name>A0AAN7URU0_9PEZI</name>